<dbReference type="Proteomes" id="UP001432251">
    <property type="component" value="Chromosome"/>
</dbReference>
<accession>A0ACD5AEI4</accession>
<protein>
    <submittedName>
        <fullName evidence="1">Type II secretion system F family protein</fullName>
    </submittedName>
</protein>
<evidence type="ECO:0000313" key="1">
    <source>
        <dbReference type="EMBL" id="WWQ65645.1"/>
    </source>
</evidence>
<proteinExistence type="predicted"/>
<name>A0ACD5AEI4_9ACTN</name>
<dbReference type="EMBL" id="CP146022">
    <property type="protein sequence ID" value="WWQ65645.1"/>
    <property type="molecule type" value="Genomic_DNA"/>
</dbReference>
<organism evidence="1 2">
    <name type="scientific">Streptomyces citrinus</name>
    <dbReference type="NCBI Taxonomy" id="3118173"/>
    <lineage>
        <taxon>Bacteria</taxon>
        <taxon>Bacillati</taxon>
        <taxon>Actinomycetota</taxon>
        <taxon>Actinomycetes</taxon>
        <taxon>Kitasatosporales</taxon>
        <taxon>Streptomycetaceae</taxon>
        <taxon>Streptomyces</taxon>
    </lineage>
</organism>
<reference evidence="1" key="1">
    <citation type="journal article" date="2025" name="Int. J. Syst. Evol. Microbiol.">
        <title>Streptomyces citrinus sp. nov., with yellow diffusible pigment.</title>
        <authorList>
            <person name="He Y."/>
            <person name="Yang E."/>
            <person name="Xu J."/>
            <person name="Sun Y."/>
            <person name="Sun L."/>
        </authorList>
    </citation>
    <scope>NUCLEOTIDE SEQUENCE</scope>
    <source>
        <strain evidence="1">Q6</strain>
    </source>
</reference>
<sequence>MDVVHRLGVVLCVAMTVAWLLSEAEARRRERRVRRRVRAVLAEAVAEPVRRTVGVPPALRRWAPVIGAVAAGYVLVGGVAGLCVGVVGGAAVWRWWRGRAASPVADGRVDAESVRQLPLAADLLAACIAAGATPVGAARAVGESLGGTVGRALARGAAQVRLGGEAGSAWRELAAIPGAAELVRLMERAGESGAPAAVPVARFAAECRAERGRRATAVARRAAVIITAPVGLCFLPAFLVIGVLPVVIGLAGGVLGGGR</sequence>
<keyword evidence="2" id="KW-1185">Reference proteome</keyword>
<gene>
    <name evidence="1" type="ORF">V2W30_21535</name>
</gene>
<evidence type="ECO:0000313" key="2">
    <source>
        <dbReference type="Proteomes" id="UP001432251"/>
    </source>
</evidence>